<sequence length="491" mass="54934">MDDIQGSSEPGSPLYSPRMEPDTPDSLNNACLLNESDLMFEDPGHSHDFSTTFIPETPSPLTHRRKRHSKKDDDRNVATSSCSDVRKWERQEHIPGYLNTTPSSQRTMKRRRLEDTSASTLRGHSTVTPGVKGFVTASSLLSSDFTWLESPRPATSSASHVSASSKPSSSAGSSTCALNQTSDPAYLNELLLMGHTSKQKTFNTSNGREQKSKKTSKTKSKASKSTSAHSHLHAIEDEASLLDAAKRMQEPVSSPVYPIPEDIVIIEDDADEVESMVRSVQMAEDEAYARSLQEQFDMEERMEQQRQQNRSPSRNNHNHMVDPYVGLGWISPWASMINSASFSHGPSELSELQQVIFGEQPRRQQGRRQTGRPRNSRRRQASHLHMDLFDDSQGNNYEALLAFEEQQGAVVAKNTLTKAEIERLPVKTYDPAHSAGKTDCQICFSEYKAGERLRMLPCLHDYHVKCIDRWLKENATCPICRADISECGGFS</sequence>
<dbReference type="PANTHER" id="PTHR46171">
    <property type="entry name" value="GH10160P"/>
    <property type="match status" value="1"/>
</dbReference>
<evidence type="ECO:0000256" key="4">
    <source>
        <dbReference type="PROSITE-ProRule" id="PRU00175"/>
    </source>
</evidence>
<protein>
    <submittedName>
        <fullName evidence="7">RING finger protein 44</fullName>
    </submittedName>
</protein>
<feature type="region of interest" description="Disordered" evidence="5">
    <location>
        <begin position="1"/>
        <end position="125"/>
    </location>
</feature>
<keyword evidence="1" id="KW-0479">Metal-binding</keyword>
<feature type="compositionally biased region" description="Polar residues" evidence="5">
    <location>
        <begin position="116"/>
        <end position="125"/>
    </location>
</feature>
<proteinExistence type="predicted"/>
<comment type="caution">
    <text evidence="7">The sequence shown here is derived from an EMBL/GenBank/DDBJ whole genome shotgun (WGS) entry which is preliminary data.</text>
</comment>
<accession>A0ABQ8LDQ2</accession>
<evidence type="ECO:0000313" key="7">
    <source>
        <dbReference type="EMBL" id="KAI2648361.1"/>
    </source>
</evidence>
<gene>
    <name evidence="7" type="ORF">H4Q32_018441</name>
</gene>
<evidence type="ECO:0000256" key="3">
    <source>
        <dbReference type="ARBA" id="ARBA00022833"/>
    </source>
</evidence>
<feature type="compositionally biased region" description="Basic and acidic residues" evidence="5">
    <location>
        <begin position="84"/>
        <end position="93"/>
    </location>
</feature>
<evidence type="ECO:0000259" key="6">
    <source>
        <dbReference type="PROSITE" id="PS50089"/>
    </source>
</evidence>
<dbReference type="InterPro" id="IPR013083">
    <property type="entry name" value="Znf_RING/FYVE/PHD"/>
</dbReference>
<keyword evidence="3" id="KW-0862">Zinc</keyword>
<reference evidence="7 8" key="1">
    <citation type="submission" date="2022-01" db="EMBL/GenBank/DDBJ databases">
        <title>A high-quality chromosome-level genome assembly of rohu carp, Labeo rohita.</title>
        <authorList>
            <person name="Arick M.A. II"/>
            <person name="Hsu C.-Y."/>
            <person name="Magbanua Z."/>
            <person name="Pechanova O."/>
            <person name="Grover C."/>
            <person name="Miller E."/>
            <person name="Thrash A."/>
            <person name="Ezzel L."/>
            <person name="Alam S."/>
            <person name="Benzie J."/>
            <person name="Hamilton M."/>
            <person name="Karsi A."/>
            <person name="Lawrence M.L."/>
            <person name="Peterson D.G."/>
        </authorList>
    </citation>
    <scope>NUCLEOTIDE SEQUENCE [LARGE SCALE GENOMIC DNA]</scope>
    <source>
        <strain evidence="8">BAU-BD-2019</strain>
        <tissue evidence="7">Blood</tissue>
    </source>
</reference>
<feature type="domain" description="RING-type" evidence="6">
    <location>
        <begin position="440"/>
        <end position="481"/>
    </location>
</feature>
<evidence type="ECO:0000313" key="8">
    <source>
        <dbReference type="Proteomes" id="UP000830375"/>
    </source>
</evidence>
<feature type="compositionally biased region" description="Polar residues" evidence="5">
    <location>
        <begin position="1"/>
        <end position="10"/>
    </location>
</feature>
<keyword evidence="8" id="KW-1185">Reference proteome</keyword>
<name>A0ABQ8LDQ2_LABRO</name>
<dbReference type="Proteomes" id="UP000830375">
    <property type="component" value="Unassembled WGS sequence"/>
</dbReference>
<dbReference type="SMART" id="SM00184">
    <property type="entry name" value="RING"/>
    <property type="match status" value="1"/>
</dbReference>
<evidence type="ECO:0000256" key="1">
    <source>
        <dbReference type="ARBA" id="ARBA00022723"/>
    </source>
</evidence>
<dbReference type="Gene3D" id="3.30.40.10">
    <property type="entry name" value="Zinc/RING finger domain, C3HC4 (zinc finger)"/>
    <property type="match status" value="1"/>
</dbReference>
<feature type="compositionally biased region" description="Basic residues" evidence="5">
    <location>
        <begin position="364"/>
        <end position="381"/>
    </location>
</feature>
<keyword evidence="2 4" id="KW-0863">Zinc-finger</keyword>
<dbReference type="SUPFAM" id="SSF57850">
    <property type="entry name" value="RING/U-box"/>
    <property type="match status" value="1"/>
</dbReference>
<dbReference type="InterPro" id="IPR001841">
    <property type="entry name" value="Znf_RING"/>
</dbReference>
<dbReference type="PANTHER" id="PTHR46171:SF3">
    <property type="entry name" value="GH10160P"/>
    <property type="match status" value="1"/>
</dbReference>
<dbReference type="PROSITE" id="PS50089">
    <property type="entry name" value="ZF_RING_2"/>
    <property type="match status" value="1"/>
</dbReference>
<feature type="region of interest" description="Disordered" evidence="5">
    <location>
        <begin position="357"/>
        <end position="381"/>
    </location>
</feature>
<dbReference type="Pfam" id="PF13639">
    <property type="entry name" value="zf-RING_2"/>
    <property type="match status" value="1"/>
</dbReference>
<feature type="compositionally biased region" description="Low complexity" evidence="5">
    <location>
        <begin position="305"/>
        <end position="315"/>
    </location>
</feature>
<dbReference type="EMBL" id="JACTAM010000025">
    <property type="protein sequence ID" value="KAI2648361.1"/>
    <property type="molecule type" value="Genomic_DNA"/>
</dbReference>
<feature type="compositionally biased region" description="Low complexity" evidence="5">
    <location>
        <begin position="154"/>
        <end position="174"/>
    </location>
</feature>
<feature type="region of interest" description="Disordered" evidence="5">
    <location>
        <begin position="198"/>
        <end position="233"/>
    </location>
</feature>
<feature type="compositionally biased region" description="Basic residues" evidence="5">
    <location>
        <begin position="211"/>
        <end position="222"/>
    </location>
</feature>
<dbReference type="CDD" id="cd16472">
    <property type="entry name" value="RING-H2_RNF38-like"/>
    <property type="match status" value="1"/>
</dbReference>
<evidence type="ECO:0000256" key="5">
    <source>
        <dbReference type="SAM" id="MobiDB-lite"/>
    </source>
</evidence>
<evidence type="ECO:0000256" key="2">
    <source>
        <dbReference type="ARBA" id="ARBA00022771"/>
    </source>
</evidence>
<feature type="region of interest" description="Disordered" evidence="5">
    <location>
        <begin position="151"/>
        <end position="176"/>
    </location>
</feature>
<organism evidence="7 8">
    <name type="scientific">Labeo rohita</name>
    <name type="common">Indian major carp</name>
    <name type="synonym">Cyprinus rohita</name>
    <dbReference type="NCBI Taxonomy" id="84645"/>
    <lineage>
        <taxon>Eukaryota</taxon>
        <taxon>Metazoa</taxon>
        <taxon>Chordata</taxon>
        <taxon>Craniata</taxon>
        <taxon>Vertebrata</taxon>
        <taxon>Euteleostomi</taxon>
        <taxon>Actinopterygii</taxon>
        <taxon>Neopterygii</taxon>
        <taxon>Teleostei</taxon>
        <taxon>Ostariophysi</taxon>
        <taxon>Cypriniformes</taxon>
        <taxon>Cyprinidae</taxon>
        <taxon>Labeoninae</taxon>
        <taxon>Labeonini</taxon>
        <taxon>Labeo</taxon>
    </lineage>
</organism>
<feature type="region of interest" description="Disordered" evidence="5">
    <location>
        <begin position="299"/>
        <end position="319"/>
    </location>
</feature>